<evidence type="ECO:0000256" key="11">
    <source>
        <dbReference type="ARBA" id="ARBA00022763"/>
    </source>
</evidence>
<dbReference type="PROSITE" id="PS50967">
    <property type="entry name" value="HRDC"/>
    <property type="match status" value="1"/>
</dbReference>
<dbReference type="InterPro" id="IPR012588">
    <property type="entry name" value="Exosome-assoc_fac_Rrp6_N"/>
</dbReference>
<dbReference type="GO" id="GO:0071037">
    <property type="term" value="P:nuclear polyadenylation-dependent snRNA catabolic process"/>
    <property type="evidence" value="ECO:0007669"/>
    <property type="project" value="TreeGrafter"/>
</dbReference>
<dbReference type="Pfam" id="PF01612">
    <property type="entry name" value="DNA_pol_A_exo1"/>
    <property type="match status" value="1"/>
</dbReference>
<evidence type="ECO:0000256" key="16">
    <source>
        <dbReference type="ARBA" id="ARBA00022843"/>
    </source>
</evidence>
<keyword evidence="28" id="KW-1185">Reference proteome</keyword>
<evidence type="ECO:0000256" key="19">
    <source>
        <dbReference type="ARBA" id="ARBA00023204"/>
    </source>
</evidence>
<dbReference type="SMART" id="SM00474">
    <property type="entry name" value="35EXOc"/>
    <property type="match status" value="1"/>
</dbReference>
<keyword evidence="9" id="KW-0540">Nuclease</keyword>
<dbReference type="Pfam" id="PF00570">
    <property type="entry name" value="HRDC"/>
    <property type="match status" value="1"/>
</dbReference>
<dbReference type="GO" id="GO:0005730">
    <property type="term" value="C:nucleolus"/>
    <property type="evidence" value="ECO:0007669"/>
    <property type="project" value="UniProtKB-SubCell"/>
</dbReference>
<feature type="domain" description="HRDC" evidence="26">
    <location>
        <begin position="458"/>
        <end position="538"/>
    </location>
</feature>
<gene>
    <name evidence="27" type="ORF">QTO34_019077</name>
</gene>
<dbReference type="GO" id="GO:0000176">
    <property type="term" value="C:nuclear exosome (RNase complex)"/>
    <property type="evidence" value="ECO:0007669"/>
    <property type="project" value="InterPro"/>
</dbReference>
<keyword evidence="15" id="KW-0460">Magnesium</keyword>
<evidence type="ECO:0000256" key="23">
    <source>
        <dbReference type="ARBA" id="ARBA00070703"/>
    </source>
</evidence>
<keyword evidence="20" id="KW-0539">Nucleus</keyword>
<keyword evidence="5" id="KW-0963">Cytoplasm</keyword>
<dbReference type="GO" id="GO:0019219">
    <property type="term" value="P:regulation of nucleobase-containing compound metabolic process"/>
    <property type="evidence" value="ECO:0007669"/>
    <property type="project" value="UniProtKB-ARBA"/>
</dbReference>
<dbReference type="PANTHER" id="PTHR12124:SF47">
    <property type="entry name" value="EXOSOME COMPONENT 10"/>
    <property type="match status" value="1"/>
</dbReference>
<proteinExistence type="inferred from homology"/>
<evidence type="ECO:0000256" key="2">
    <source>
        <dbReference type="ARBA" id="ARBA00004496"/>
    </source>
</evidence>
<feature type="region of interest" description="Disordered" evidence="25">
    <location>
        <begin position="733"/>
        <end position="844"/>
    </location>
</feature>
<dbReference type="GO" id="GO:0071040">
    <property type="term" value="P:nuclear polyadenylation-dependent antisense transcript catabolic process"/>
    <property type="evidence" value="ECO:0007669"/>
    <property type="project" value="TreeGrafter"/>
</dbReference>
<dbReference type="GO" id="GO:0071044">
    <property type="term" value="P:histone mRNA catabolic process"/>
    <property type="evidence" value="ECO:0007669"/>
    <property type="project" value="TreeGrafter"/>
</dbReference>
<keyword evidence="17" id="KW-0694">RNA-binding</keyword>
<keyword evidence="24" id="KW-0175">Coiled coil</keyword>
<keyword evidence="16" id="KW-0832">Ubl conjugation</keyword>
<dbReference type="InterPro" id="IPR049559">
    <property type="entry name" value="Rrp6p-like_exo"/>
</dbReference>
<comment type="similarity">
    <text evidence="21">Belongs to the exosome component 10/RRP6 family.</text>
</comment>
<evidence type="ECO:0000256" key="21">
    <source>
        <dbReference type="ARBA" id="ARBA00043957"/>
    </source>
</evidence>
<dbReference type="GO" id="GO:0071051">
    <property type="term" value="P:poly(A)-dependent snoRNA 3'-end processing"/>
    <property type="evidence" value="ECO:0007669"/>
    <property type="project" value="TreeGrafter"/>
</dbReference>
<dbReference type="InterPro" id="IPR010997">
    <property type="entry name" value="HRDC-like_sf"/>
</dbReference>
<dbReference type="GO" id="GO:0071036">
    <property type="term" value="P:nuclear polyadenylation-dependent snoRNA catabolic process"/>
    <property type="evidence" value="ECO:0007669"/>
    <property type="project" value="TreeGrafter"/>
</dbReference>
<sequence>MQALKMAPPSPAESKAPSPSSAAKSEEEMVLPGFPDADSFVKFALGSVVAVTKASGGLPQFGDEYDFYRSFPGFQVFCETQETGCFSGNMSKVMQYHGCRSNIKDRSKVTELEDKFDLLVDTNDVILERVGILLDEASGVNKNQQPVLPTGLQVPKTIVSSWNRKAGEYSKKTKSETFRLLHAKNIIRPQLKFREKIDNSNTPFRPKIFIKPNAQKPLPQALSRERRECPQDRPEDLDVPAALADFIHQQRTQQVEQDMFAHPYQYELDHFTPPDSVLQKPQPQLYRPVGETPCHFVSSLDELVELNEKLLNCQEFAIDLEHHSYRSFLGLTCLMQISTRTEDFIVDTLELRSDMYILNESLTDPAIVKVFHGADSDIEWLQKDFGLYVVNMFDTHQAARLLNLGRHSLDHLLKHYCNVESNKQYQLADWRIRSKFIKPIFTDESYLELYRKQKKHLNTQQLTAFQLLFAWRDKTARREDESYGYVLPNHMMLKIAEELPKEPQGIIACCNPVPPLVRQQINEMHLLIQQARDMPLLKSEVAAGVKKSGPLPAPERLENVLFGPHDCSHAPSDGYPVTPANGPVPVQKQASLFPAGGEDEALLDSKCLIATAVITLFNEPSAEENGKAPRTVAQKKAQSIMESFENPFRMFLPSIEHHAHISQAAKFDPSSKIYEISNRWKLASQVQVQKESKETAKKKAAEQTAARDQATEEYKVAAEQAVSVRRQAALENAAMKRERVTSDPGTAEQKQEKKRLKVSKKPKDPDAPEKDFTPYDYSKSDFKAFAGSSKPKPSSQFDPNKQTPSGKKCLAAKKLKQPMGNKSMSFPTGKSDRSSNRPEEATIS</sequence>
<evidence type="ECO:0000256" key="17">
    <source>
        <dbReference type="ARBA" id="ARBA00022884"/>
    </source>
</evidence>
<evidence type="ECO:0000256" key="8">
    <source>
        <dbReference type="ARBA" id="ARBA00022553"/>
    </source>
</evidence>
<dbReference type="GO" id="GO:0000175">
    <property type="term" value="F:3'-5'-RNA exonuclease activity"/>
    <property type="evidence" value="ECO:0007669"/>
    <property type="project" value="InterPro"/>
</dbReference>
<dbReference type="SMART" id="SM00341">
    <property type="entry name" value="HRDC"/>
    <property type="match status" value="1"/>
</dbReference>
<dbReference type="GO" id="GO:0000184">
    <property type="term" value="P:nuclear-transcribed mRNA catabolic process, nonsense-mediated decay"/>
    <property type="evidence" value="ECO:0007669"/>
    <property type="project" value="UniProtKB-KW"/>
</dbReference>
<evidence type="ECO:0000259" key="26">
    <source>
        <dbReference type="PROSITE" id="PS50967"/>
    </source>
</evidence>
<dbReference type="InterPro" id="IPR012337">
    <property type="entry name" value="RNaseH-like_sf"/>
</dbReference>
<keyword evidence="8" id="KW-0597">Phosphoprotein</keyword>
<dbReference type="GO" id="GO:0000467">
    <property type="term" value="P:exonucleolytic trimming to generate mature 3'-end of 5.8S rRNA from tricistronic rRNA transcript (SSU-rRNA, 5.8S rRNA, LSU-rRNA)"/>
    <property type="evidence" value="ECO:0007669"/>
    <property type="project" value="InterPro"/>
</dbReference>
<dbReference type="InterPro" id="IPR002562">
    <property type="entry name" value="3'-5'_exonuclease_dom"/>
</dbReference>
<keyword evidence="12" id="KW-0378">Hydrolase</keyword>
<dbReference type="GO" id="GO:0071038">
    <property type="term" value="P:TRAMP-dependent tRNA surveillance pathway"/>
    <property type="evidence" value="ECO:0007669"/>
    <property type="project" value="TreeGrafter"/>
</dbReference>
<evidence type="ECO:0000256" key="24">
    <source>
        <dbReference type="SAM" id="Coils"/>
    </source>
</evidence>
<feature type="compositionally biased region" description="Low complexity" evidence="25">
    <location>
        <begin position="12"/>
        <end position="23"/>
    </location>
</feature>
<reference evidence="27" key="1">
    <citation type="submission" date="2023-06" db="EMBL/GenBank/DDBJ databases">
        <title>Reference genome for the Northern bat (Eptesicus nilssonii), a most northern bat species.</title>
        <authorList>
            <person name="Laine V.N."/>
            <person name="Pulliainen A.T."/>
            <person name="Lilley T.M."/>
        </authorList>
    </citation>
    <scope>NUCLEOTIDE SEQUENCE</scope>
    <source>
        <strain evidence="27">BLF_Eptnil</strain>
        <tissue evidence="27">Kidney</tissue>
    </source>
</reference>
<dbReference type="GO" id="GO:0071035">
    <property type="term" value="P:nuclear polyadenylation-dependent rRNA catabolic process"/>
    <property type="evidence" value="ECO:0007669"/>
    <property type="project" value="TreeGrafter"/>
</dbReference>
<evidence type="ECO:0000256" key="15">
    <source>
        <dbReference type="ARBA" id="ARBA00022842"/>
    </source>
</evidence>
<keyword evidence="10" id="KW-0479">Metal-binding</keyword>
<evidence type="ECO:0000256" key="6">
    <source>
        <dbReference type="ARBA" id="ARBA00022499"/>
    </source>
</evidence>
<dbReference type="GO" id="GO:0006281">
    <property type="term" value="P:DNA repair"/>
    <property type="evidence" value="ECO:0007669"/>
    <property type="project" value="UniProtKB-KW"/>
</dbReference>
<keyword evidence="6" id="KW-1017">Isopeptide bond</keyword>
<comment type="subunit">
    <text evidence="22">Component of the RNA exosome complex. The catalytically inactive RNA exosome core complex (Exo-9) associates with the catalytic subunit EXOSC10/RRP6 (via its N-terminus). Exo-9 may associate with DIS3 to form the nucleolar exosome complex, or DIS3L to form the cytoplasmic exosome complex. The RNA exosome complex interacts with cofactors C1D/RRP47, MPHOSPH6/MPP6 and MTREX/MTR4. Interacts with MTREX; the interaction with MTREX mediates the association of MTREX with nuclear RNA exosomes. Part of the small subunit (SSU) processome, composed of more than 70 proteins and the RNA chaperone small nucleolar RNA (snoRNA) U3. Interacts with ALYREF/THOC4. Interacts with DHX36; this interaction occurs in a RNase-insensitive manner. Interacts with NRDE2. Interacts (via C-terminus) with USP36 (via C-terminus); the interaction is facilitated by the association with RNA and promotes sumoylation of EXOSC10.</text>
</comment>
<keyword evidence="13" id="KW-0271">Exosome</keyword>
<evidence type="ECO:0000256" key="5">
    <source>
        <dbReference type="ARBA" id="ARBA00022490"/>
    </source>
</evidence>
<dbReference type="AlphaFoldDB" id="A0AA40HZZ5"/>
<keyword evidence="18" id="KW-0866">Nonsense-mediated mRNA decay</keyword>
<dbReference type="PANTHER" id="PTHR12124">
    <property type="entry name" value="POLYMYOSITIS/SCLERODERMA AUTOANTIGEN-RELATED"/>
    <property type="match status" value="1"/>
</dbReference>
<evidence type="ECO:0000313" key="28">
    <source>
        <dbReference type="Proteomes" id="UP001177744"/>
    </source>
</evidence>
<dbReference type="Pfam" id="PF08066">
    <property type="entry name" value="PMC2NT"/>
    <property type="match status" value="1"/>
</dbReference>
<evidence type="ECO:0000256" key="20">
    <source>
        <dbReference type="ARBA" id="ARBA00023242"/>
    </source>
</evidence>
<evidence type="ECO:0000256" key="22">
    <source>
        <dbReference type="ARBA" id="ARBA00065628"/>
    </source>
</evidence>
<dbReference type="FunFam" id="3.30.420.10:FF:000022">
    <property type="entry name" value="Exosome component 10"/>
    <property type="match status" value="1"/>
</dbReference>
<keyword evidence="14" id="KW-0269">Exonuclease</keyword>
<dbReference type="InterPro" id="IPR036397">
    <property type="entry name" value="RNaseH_sf"/>
</dbReference>
<dbReference type="GO" id="GO:0046872">
    <property type="term" value="F:metal ion binding"/>
    <property type="evidence" value="ECO:0007669"/>
    <property type="project" value="UniProtKB-KW"/>
</dbReference>
<evidence type="ECO:0000313" key="27">
    <source>
        <dbReference type="EMBL" id="KAK1340507.1"/>
    </source>
</evidence>
<dbReference type="GO" id="GO:0005737">
    <property type="term" value="C:cytoplasm"/>
    <property type="evidence" value="ECO:0007669"/>
    <property type="project" value="UniProtKB-SubCell"/>
</dbReference>
<comment type="subcellular location">
    <subcellularLocation>
        <location evidence="2">Cytoplasm</location>
    </subcellularLocation>
    <subcellularLocation>
        <location evidence="3">Nucleus</location>
        <location evidence="3">Nucleolus</location>
    </subcellularLocation>
    <subcellularLocation>
        <location evidence="4">Nucleus</location>
        <location evidence="4">Nucleoplasm</location>
    </subcellularLocation>
</comment>
<evidence type="ECO:0000256" key="25">
    <source>
        <dbReference type="SAM" id="MobiDB-lite"/>
    </source>
</evidence>
<evidence type="ECO:0000256" key="12">
    <source>
        <dbReference type="ARBA" id="ARBA00022801"/>
    </source>
</evidence>
<dbReference type="GO" id="GO:0003727">
    <property type="term" value="F:single-stranded RNA binding"/>
    <property type="evidence" value="ECO:0007669"/>
    <property type="project" value="TreeGrafter"/>
</dbReference>
<protein>
    <recommendedName>
        <fullName evidence="23">Exosome complex component 10</fullName>
    </recommendedName>
</protein>
<keyword evidence="7" id="KW-0698">rRNA processing</keyword>
<dbReference type="Proteomes" id="UP001177744">
    <property type="component" value="Unassembled WGS sequence"/>
</dbReference>
<dbReference type="InterPro" id="IPR045092">
    <property type="entry name" value="Rrp6-like"/>
</dbReference>
<dbReference type="GO" id="GO:0071039">
    <property type="term" value="P:nuclear polyadenylation-dependent CUT catabolic process"/>
    <property type="evidence" value="ECO:0007669"/>
    <property type="project" value="TreeGrafter"/>
</dbReference>
<accession>A0AA40HZZ5</accession>
<evidence type="ECO:0000256" key="18">
    <source>
        <dbReference type="ARBA" id="ARBA00023161"/>
    </source>
</evidence>
<keyword evidence="19" id="KW-0234">DNA repair</keyword>
<evidence type="ECO:0000256" key="9">
    <source>
        <dbReference type="ARBA" id="ARBA00022722"/>
    </source>
</evidence>
<organism evidence="27 28">
    <name type="scientific">Cnephaeus nilssonii</name>
    <name type="common">Northern bat</name>
    <name type="synonym">Eptesicus nilssonii</name>
    <dbReference type="NCBI Taxonomy" id="3371016"/>
    <lineage>
        <taxon>Eukaryota</taxon>
        <taxon>Metazoa</taxon>
        <taxon>Chordata</taxon>
        <taxon>Craniata</taxon>
        <taxon>Vertebrata</taxon>
        <taxon>Euteleostomi</taxon>
        <taxon>Mammalia</taxon>
        <taxon>Eutheria</taxon>
        <taxon>Laurasiatheria</taxon>
        <taxon>Chiroptera</taxon>
        <taxon>Yangochiroptera</taxon>
        <taxon>Vespertilionidae</taxon>
        <taxon>Cnephaeus</taxon>
    </lineage>
</organism>
<keyword evidence="11" id="KW-0227">DNA damage</keyword>
<dbReference type="GO" id="GO:0000166">
    <property type="term" value="F:nucleotide binding"/>
    <property type="evidence" value="ECO:0007669"/>
    <property type="project" value="InterPro"/>
</dbReference>
<feature type="coiled-coil region" evidence="24">
    <location>
        <begin position="693"/>
        <end position="727"/>
    </location>
</feature>
<dbReference type="InterPro" id="IPR002121">
    <property type="entry name" value="HRDC_dom"/>
</dbReference>
<dbReference type="EMBL" id="JAULJE010000008">
    <property type="protein sequence ID" value="KAK1340507.1"/>
    <property type="molecule type" value="Genomic_DNA"/>
</dbReference>
<dbReference type="SUPFAM" id="SSF47819">
    <property type="entry name" value="HRDC-like"/>
    <property type="match status" value="1"/>
</dbReference>
<dbReference type="SUPFAM" id="SSF53098">
    <property type="entry name" value="Ribonuclease H-like"/>
    <property type="match status" value="1"/>
</dbReference>
<feature type="compositionally biased region" description="Basic and acidic residues" evidence="25">
    <location>
        <begin position="830"/>
        <end position="844"/>
    </location>
</feature>
<evidence type="ECO:0000256" key="7">
    <source>
        <dbReference type="ARBA" id="ARBA00022552"/>
    </source>
</evidence>
<feature type="region of interest" description="Disordered" evidence="25">
    <location>
        <begin position="1"/>
        <end position="28"/>
    </location>
</feature>
<comment type="caution">
    <text evidence="27">The sequence shown here is derived from an EMBL/GenBank/DDBJ whole genome shotgun (WGS) entry which is preliminary data.</text>
</comment>
<dbReference type="CDD" id="cd06147">
    <property type="entry name" value="Rrp6p_like_exo"/>
    <property type="match status" value="1"/>
</dbReference>
<feature type="compositionally biased region" description="Polar residues" evidence="25">
    <location>
        <begin position="791"/>
        <end position="805"/>
    </location>
</feature>
<evidence type="ECO:0000256" key="13">
    <source>
        <dbReference type="ARBA" id="ARBA00022835"/>
    </source>
</evidence>
<evidence type="ECO:0000256" key="10">
    <source>
        <dbReference type="ARBA" id="ARBA00022723"/>
    </source>
</evidence>
<evidence type="ECO:0000256" key="4">
    <source>
        <dbReference type="ARBA" id="ARBA00004642"/>
    </source>
</evidence>
<feature type="compositionally biased region" description="Basic and acidic residues" evidence="25">
    <location>
        <begin position="761"/>
        <end position="782"/>
    </location>
</feature>
<dbReference type="FunFam" id="1.10.150.80:FF:000001">
    <property type="entry name" value="Putative exosome component 10"/>
    <property type="match status" value="1"/>
</dbReference>
<evidence type="ECO:0000256" key="14">
    <source>
        <dbReference type="ARBA" id="ARBA00022839"/>
    </source>
</evidence>
<name>A0AA40HZZ5_CNENI</name>
<evidence type="ECO:0000256" key="1">
    <source>
        <dbReference type="ARBA" id="ARBA00001946"/>
    </source>
</evidence>
<dbReference type="GO" id="GO:0005654">
    <property type="term" value="C:nucleoplasm"/>
    <property type="evidence" value="ECO:0007669"/>
    <property type="project" value="UniProtKB-SubCell"/>
</dbReference>
<comment type="cofactor">
    <cofactor evidence="1">
        <name>Mg(2+)</name>
        <dbReference type="ChEBI" id="CHEBI:18420"/>
    </cofactor>
</comment>
<dbReference type="Gene3D" id="3.30.420.10">
    <property type="entry name" value="Ribonuclease H-like superfamily/Ribonuclease H"/>
    <property type="match status" value="1"/>
</dbReference>
<evidence type="ECO:0000256" key="3">
    <source>
        <dbReference type="ARBA" id="ARBA00004604"/>
    </source>
</evidence>